<dbReference type="GeneID" id="104944674"/>
<dbReference type="GO" id="GO:0008270">
    <property type="term" value="F:zinc ion binding"/>
    <property type="evidence" value="ECO:0007669"/>
    <property type="project" value="UniProtKB-KW"/>
</dbReference>
<organism evidence="5 6">
    <name type="scientific">Notothenia coriiceps</name>
    <name type="common">black rockcod</name>
    <dbReference type="NCBI Taxonomy" id="8208"/>
    <lineage>
        <taxon>Eukaryota</taxon>
        <taxon>Metazoa</taxon>
        <taxon>Chordata</taxon>
        <taxon>Craniata</taxon>
        <taxon>Vertebrata</taxon>
        <taxon>Euteleostomi</taxon>
        <taxon>Actinopterygii</taxon>
        <taxon>Neopterygii</taxon>
        <taxon>Teleostei</taxon>
        <taxon>Neoteleostei</taxon>
        <taxon>Acanthomorphata</taxon>
        <taxon>Eupercaria</taxon>
        <taxon>Perciformes</taxon>
        <taxon>Notothenioidei</taxon>
        <taxon>Nototheniidae</taxon>
        <taxon>Notothenia</taxon>
    </lineage>
</organism>
<keyword evidence="1" id="KW-0479">Metal-binding</keyword>
<gene>
    <name evidence="6" type="primary">LOC104944674</name>
</gene>
<feature type="region of interest" description="Disordered" evidence="3">
    <location>
        <begin position="282"/>
        <end position="333"/>
    </location>
</feature>
<dbReference type="KEGG" id="ncc:104944674"/>
<keyword evidence="1" id="KW-0862">Zinc</keyword>
<dbReference type="PROSITE" id="PS50157">
    <property type="entry name" value="ZINC_FINGER_C2H2_2"/>
    <property type="match status" value="2"/>
</dbReference>
<sequence>MVPLRFDGGKMIETELEVFVSERLHAAASEIMGVFKKTLKGYEQQAARLKEENQRNRSLLDMILKAQKGRPMKSTPDVVGPVASFSSTVSKVENIQCSNSGLRCVFSSRNDLLKHASGGNCSYCLKSVPATKTHLIEKHYLNAVHLTDNGTEFFLIPCTCKDFSQGRSHWHCPCCTRIISRRTNFQVHISKQPGYAILQKSQDAVIDRPNVSAFEEVPLTLGSCSEKGQQVRHPKCQDSAQIEGKQMQQSNSILSFVADHASLIVCSNSCTQDLSKTLNTVESGKAKPLPNSSNQPLETQPDGGDGGILQPARESQHHKLCSSVKSSNTKRNMQVKRHFSLKINKSTKLSVSQNPKGPHICKACRKTFHYMYKLKAHTQTHALDKTKICGICGKHLESKESFVKHLHSHTKRNRSGVCGAKGIADFTDQGV</sequence>
<proteinExistence type="predicted"/>
<evidence type="ECO:0000256" key="2">
    <source>
        <dbReference type="SAM" id="Coils"/>
    </source>
</evidence>
<feature type="compositionally biased region" description="Polar residues" evidence="3">
    <location>
        <begin position="323"/>
        <end position="332"/>
    </location>
</feature>
<dbReference type="InterPro" id="IPR013087">
    <property type="entry name" value="Znf_C2H2_type"/>
</dbReference>
<evidence type="ECO:0000313" key="6">
    <source>
        <dbReference type="RefSeq" id="XP_010768542.1"/>
    </source>
</evidence>
<name>A0A6I9MVX3_9TELE</name>
<evidence type="ECO:0000256" key="1">
    <source>
        <dbReference type="PROSITE-ProRule" id="PRU00042"/>
    </source>
</evidence>
<dbReference type="SMART" id="SM00355">
    <property type="entry name" value="ZnF_C2H2"/>
    <property type="match status" value="3"/>
</dbReference>
<dbReference type="SUPFAM" id="SSF57667">
    <property type="entry name" value="beta-beta-alpha zinc fingers"/>
    <property type="match status" value="1"/>
</dbReference>
<feature type="domain" description="C2H2-type" evidence="4">
    <location>
        <begin position="387"/>
        <end position="414"/>
    </location>
</feature>
<dbReference type="Gene3D" id="3.30.160.60">
    <property type="entry name" value="Classic Zinc Finger"/>
    <property type="match status" value="1"/>
</dbReference>
<dbReference type="Proteomes" id="UP000504611">
    <property type="component" value="Unplaced"/>
</dbReference>
<feature type="coiled-coil region" evidence="2">
    <location>
        <begin position="32"/>
        <end position="62"/>
    </location>
</feature>
<keyword evidence="1" id="KW-0863">Zinc-finger</keyword>
<feature type="domain" description="C2H2-type" evidence="4">
    <location>
        <begin position="359"/>
        <end position="386"/>
    </location>
</feature>
<protein>
    <submittedName>
        <fullName evidence="6">Zinc finger protein 133-like</fullName>
    </submittedName>
</protein>
<evidence type="ECO:0000259" key="4">
    <source>
        <dbReference type="PROSITE" id="PS50157"/>
    </source>
</evidence>
<dbReference type="RefSeq" id="XP_010768542.1">
    <property type="nucleotide sequence ID" value="XM_010770240.1"/>
</dbReference>
<evidence type="ECO:0000313" key="5">
    <source>
        <dbReference type="Proteomes" id="UP000504611"/>
    </source>
</evidence>
<dbReference type="PROSITE" id="PS00028">
    <property type="entry name" value="ZINC_FINGER_C2H2_1"/>
    <property type="match status" value="2"/>
</dbReference>
<evidence type="ECO:0000256" key="3">
    <source>
        <dbReference type="SAM" id="MobiDB-lite"/>
    </source>
</evidence>
<accession>A0A6I9MVX3</accession>
<keyword evidence="2" id="KW-0175">Coiled coil</keyword>
<dbReference type="InterPro" id="IPR036236">
    <property type="entry name" value="Znf_C2H2_sf"/>
</dbReference>
<reference evidence="6" key="1">
    <citation type="submission" date="2025-08" db="UniProtKB">
        <authorList>
            <consortium name="RefSeq"/>
        </authorList>
    </citation>
    <scope>IDENTIFICATION</scope>
    <source>
        <tissue evidence="6">Muscle</tissue>
    </source>
</reference>
<dbReference type="AlphaFoldDB" id="A0A6I9MVX3"/>
<dbReference type="OrthoDB" id="8939517at2759"/>
<keyword evidence="5" id="KW-1185">Reference proteome</keyword>